<keyword evidence="8" id="KW-0413">Isomerase</keyword>
<evidence type="ECO:0000313" key="16">
    <source>
        <dbReference type="Proteomes" id="UP000054937"/>
    </source>
</evidence>
<accession>A0A0V0QIM7</accession>
<feature type="compositionally biased region" description="Low complexity" evidence="12">
    <location>
        <begin position="611"/>
        <end position="626"/>
    </location>
</feature>
<dbReference type="InterPro" id="IPR032284">
    <property type="entry name" value="RecQ_Zn-bd"/>
</dbReference>
<dbReference type="GO" id="GO:0009378">
    <property type="term" value="F:four-way junction helicase activity"/>
    <property type="evidence" value="ECO:0007669"/>
    <property type="project" value="TreeGrafter"/>
</dbReference>
<dbReference type="PANTHER" id="PTHR13710:SF153">
    <property type="entry name" value="RECQ-LIKE DNA HELICASE BLM"/>
    <property type="match status" value="1"/>
</dbReference>
<feature type="region of interest" description="Disordered" evidence="12">
    <location>
        <begin position="611"/>
        <end position="643"/>
    </location>
</feature>
<dbReference type="InParanoid" id="A0A0V0QIM7"/>
<dbReference type="GO" id="GO:0003677">
    <property type="term" value="F:DNA binding"/>
    <property type="evidence" value="ECO:0007669"/>
    <property type="project" value="UniProtKB-KW"/>
</dbReference>
<dbReference type="InterPro" id="IPR036388">
    <property type="entry name" value="WH-like_DNA-bd_sf"/>
</dbReference>
<dbReference type="InterPro" id="IPR001650">
    <property type="entry name" value="Helicase_C-like"/>
</dbReference>
<dbReference type="Proteomes" id="UP000054937">
    <property type="component" value="Unassembled WGS sequence"/>
</dbReference>
<evidence type="ECO:0000256" key="2">
    <source>
        <dbReference type="ARBA" id="ARBA00005446"/>
    </source>
</evidence>
<comment type="catalytic activity">
    <reaction evidence="11">
        <text>ATP + H2O = ADP + phosphate + H(+)</text>
        <dbReference type="Rhea" id="RHEA:13065"/>
        <dbReference type="ChEBI" id="CHEBI:15377"/>
        <dbReference type="ChEBI" id="CHEBI:15378"/>
        <dbReference type="ChEBI" id="CHEBI:30616"/>
        <dbReference type="ChEBI" id="CHEBI:43474"/>
        <dbReference type="ChEBI" id="CHEBI:456216"/>
    </reaction>
</comment>
<comment type="similarity">
    <text evidence="2 11">Belongs to the helicase family. RecQ subfamily.</text>
</comment>
<dbReference type="InterPro" id="IPR027417">
    <property type="entry name" value="P-loop_NTPase"/>
</dbReference>
<dbReference type="NCBIfam" id="TIGR00614">
    <property type="entry name" value="recQ_fam"/>
    <property type="match status" value="1"/>
</dbReference>
<comment type="caution">
    <text evidence="15">The sequence shown here is derived from an EMBL/GenBank/DDBJ whole genome shotgun (WGS) entry which is preliminary data.</text>
</comment>
<evidence type="ECO:0000256" key="8">
    <source>
        <dbReference type="ARBA" id="ARBA00023235"/>
    </source>
</evidence>
<evidence type="ECO:0000256" key="5">
    <source>
        <dbReference type="ARBA" id="ARBA00022806"/>
    </source>
</evidence>
<dbReference type="OrthoDB" id="10261556at2759"/>
<evidence type="ECO:0000313" key="15">
    <source>
        <dbReference type="EMBL" id="KRX02073.1"/>
    </source>
</evidence>
<feature type="domain" description="Helicase ATP-binding" evidence="13">
    <location>
        <begin position="32"/>
        <end position="198"/>
    </location>
</feature>
<dbReference type="Gene3D" id="1.10.10.10">
    <property type="entry name" value="Winged helix-like DNA-binding domain superfamily/Winged helix DNA-binding domain"/>
    <property type="match status" value="1"/>
</dbReference>
<dbReference type="FunFam" id="3.40.50.300:FF:001975">
    <property type="entry name" value="ATP-dependent DNA helicase"/>
    <property type="match status" value="1"/>
</dbReference>
<feature type="domain" description="Helicase C-terminal" evidence="14">
    <location>
        <begin position="224"/>
        <end position="380"/>
    </location>
</feature>
<dbReference type="GO" id="GO:0005694">
    <property type="term" value="C:chromosome"/>
    <property type="evidence" value="ECO:0007669"/>
    <property type="project" value="TreeGrafter"/>
</dbReference>
<dbReference type="EC" id="5.6.2.4" evidence="11"/>
<dbReference type="InterPro" id="IPR004589">
    <property type="entry name" value="DNA_helicase_ATP-dep_RecQ"/>
</dbReference>
<evidence type="ECO:0000256" key="11">
    <source>
        <dbReference type="RuleBase" id="RU364117"/>
    </source>
</evidence>
<keyword evidence="6 11" id="KW-0067">ATP-binding</keyword>
<dbReference type="SMART" id="SM00487">
    <property type="entry name" value="DEXDc"/>
    <property type="match status" value="1"/>
</dbReference>
<comment type="catalytic activity">
    <reaction evidence="10 11">
        <text>Couples ATP hydrolysis with the unwinding of duplex DNA by translocating in the 3'-5' direction.</text>
        <dbReference type="EC" id="5.6.2.4"/>
    </reaction>
</comment>
<evidence type="ECO:0000256" key="9">
    <source>
        <dbReference type="ARBA" id="ARBA00023242"/>
    </source>
</evidence>
<dbReference type="EMBL" id="LDAU01000158">
    <property type="protein sequence ID" value="KRX02073.1"/>
    <property type="molecule type" value="Genomic_DNA"/>
</dbReference>
<keyword evidence="3 11" id="KW-0547">Nucleotide-binding</keyword>
<protein>
    <recommendedName>
        <fullName evidence="11">ATP-dependent DNA helicase</fullName>
        <ecNumber evidence="11">5.6.2.4</ecNumber>
    </recommendedName>
</protein>
<gene>
    <name evidence="15" type="ORF">PPERSA_03135</name>
</gene>
<organism evidence="15 16">
    <name type="scientific">Pseudocohnilembus persalinus</name>
    <name type="common">Ciliate</name>
    <dbReference type="NCBI Taxonomy" id="266149"/>
    <lineage>
        <taxon>Eukaryota</taxon>
        <taxon>Sar</taxon>
        <taxon>Alveolata</taxon>
        <taxon>Ciliophora</taxon>
        <taxon>Intramacronucleata</taxon>
        <taxon>Oligohymenophorea</taxon>
        <taxon>Scuticociliatia</taxon>
        <taxon>Philasterida</taxon>
        <taxon>Pseudocohnilembidae</taxon>
        <taxon>Pseudocohnilembus</taxon>
    </lineage>
</organism>
<evidence type="ECO:0000256" key="7">
    <source>
        <dbReference type="ARBA" id="ARBA00023125"/>
    </source>
</evidence>
<comment type="subcellular location">
    <subcellularLocation>
        <location evidence="1 11">Nucleus</location>
    </subcellularLocation>
</comment>
<dbReference type="PROSITE" id="PS51192">
    <property type="entry name" value="HELICASE_ATP_BIND_1"/>
    <property type="match status" value="1"/>
</dbReference>
<name>A0A0V0QIM7_PSEPJ</name>
<evidence type="ECO:0000256" key="6">
    <source>
        <dbReference type="ARBA" id="ARBA00022840"/>
    </source>
</evidence>
<dbReference type="AlphaFoldDB" id="A0A0V0QIM7"/>
<evidence type="ECO:0000256" key="12">
    <source>
        <dbReference type="SAM" id="MobiDB-lite"/>
    </source>
</evidence>
<dbReference type="SMART" id="SM00490">
    <property type="entry name" value="HELICc"/>
    <property type="match status" value="1"/>
</dbReference>
<keyword evidence="7" id="KW-0238">DNA-binding</keyword>
<dbReference type="GO" id="GO:0005737">
    <property type="term" value="C:cytoplasm"/>
    <property type="evidence" value="ECO:0007669"/>
    <property type="project" value="TreeGrafter"/>
</dbReference>
<keyword evidence="16" id="KW-1185">Reference proteome</keyword>
<proteinExistence type="inferred from homology"/>
<dbReference type="GO" id="GO:0005634">
    <property type="term" value="C:nucleus"/>
    <property type="evidence" value="ECO:0007669"/>
    <property type="project" value="UniProtKB-SubCell"/>
</dbReference>
<dbReference type="Gene3D" id="3.40.50.300">
    <property type="entry name" value="P-loop containing nucleotide triphosphate hydrolases"/>
    <property type="match status" value="2"/>
</dbReference>
<dbReference type="InterPro" id="IPR014001">
    <property type="entry name" value="Helicase_ATP-bd"/>
</dbReference>
<keyword evidence="5 11" id="KW-0347">Helicase</keyword>
<dbReference type="Pfam" id="PF00270">
    <property type="entry name" value="DEAD"/>
    <property type="match status" value="1"/>
</dbReference>
<evidence type="ECO:0000256" key="4">
    <source>
        <dbReference type="ARBA" id="ARBA00022801"/>
    </source>
</evidence>
<evidence type="ECO:0000256" key="3">
    <source>
        <dbReference type="ARBA" id="ARBA00022741"/>
    </source>
</evidence>
<dbReference type="Pfam" id="PF00271">
    <property type="entry name" value="Helicase_C"/>
    <property type="match status" value="1"/>
</dbReference>
<dbReference type="PANTHER" id="PTHR13710">
    <property type="entry name" value="DNA HELICASE RECQ FAMILY MEMBER"/>
    <property type="match status" value="1"/>
</dbReference>
<evidence type="ECO:0000256" key="1">
    <source>
        <dbReference type="ARBA" id="ARBA00004123"/>
    </source>
</evidence>
<keyword evidence="9 11" id="KW-0539">Nucleus</keyword>
<dbReference type="GO" id="GO:0000724">
    <property type="term" value="P:double-strand break repair via homologous recombination"/>
    <property type="evidence" value="ECO:0007669"/>
    <property type="project" value="TreeGrafter"/>
</dbReference>
<dbReference type="InterPro" id="IPR011545">
    <property type="entry name" value="DEAD/DEAH_box_helicase_dom"/>
</dbReference>
<evidence type="ECO:0000259" key="13">
    <source>
        <dbReference type="PROSITE" id="PS51192"/>
    </source>
</evidence>
<dbReference type="CDD" id="cd17920">
    <property type="entry name" value="DEXHc_RecQ"/>
    <property type="match status" value="1"/>
</dbReference>
<dbReference type="GO" id="GO:0016887">
    <property type="term" value="F:ATP hydrolysis activity"/>
    <property type="evidence" value="ECO:0007669"/>
    <property type="project" value="RHEA"/>
</dbReference>
<dbReference type="PROSITE" id="PS51194">
    <property type="entry name" value="HELICASE_CTER"/>
    <property type="match status" value="1"/>
</dbReference>
<dbReference type="Pfam" id="PF16124">
    <property type="entry name" value="RecQ_Zn_bind"/>
    <property type="match status" value="1"/>
</dbReference>
<dbReference type="CDD" id="cd18794">
    <property type="entry name" value="SF2_C_RecQ"/>
    <property type="match status" value="1"/>
</dbReference>
<dbReference type="GO" id="GO:0043138">
    <property type="term" value="F:3'-5' DNA helicase activity"/>
    <property type="evidence" value="ECO:0007669"/>
    <property type="project" value="UniProtKB-EC"/>
</dbReference>
<evidence type="ECO:0000256" key="10">
    <source>
        <dbReference type="ARBA" id="ARBA00034617"/>
    </source>
</evidence>
<dbReference type="GO" id="GO:0005524">
    <property type="term" value="F:ATP binding"/>
    <property type="evidence" value="ECO:0007669"/>
    <property type="project" value="UniProtKB-KW"/>
</dbReference>
<reference evidence="15 16" key="1">
    <citation type="journal article" date="2015" name="Sci. Rep.">
        <title>Genome of the facultative scuticociliatosis pathogen Pseudocohnilembus persalinus provides insight into its virulence through horizontal gene transfer.</title>
        <authorList>
            <person name="Xiong J."/>
            <person name="Wang G."/>
            <person name="Cheng J."/>
            <person name="Tian M."/>
            <person name="Pan X."/>
            <person name="Warren A."/>
            <person name="Jiang C."/>
            <person name="Yuan D."/>
            <person name="Miao W."/>
        </authorList>
    </citation>
    <scope>NUCLEOTIDE SEQUENCE [LARGE SCALE GENOMIC DNA]</scope>
    <source>
        <strain evidence="15">36N120E</strain>
    </source>
</reference>
<keyword evidence="4 11" id="KW-0378">Hydrolase</keyword>
<sequence>MQQRQKIGQELREKLFEVYSYENFRNNQEEILISILEGNDMLVLMPSGGGKSLLFQMPCIIDKKIALVVMPLISLIQDQIYQLQNIGIKATDYSNNESLEQILNEEIQIIFVTPEKLFSNQKLMQVLEDLFKMQHMKRVFIDEAHCISQWGSDFRMDFKKLKQLKQIFQGIQMVGLTATAPPKVKYEIIQELKFDFSKFKEYISSFNRPNLFYSVEEYKEEKDYLDQIVQLAKQKYQNQSGIVYCQTKTKCEEISKALNSKGVSCNYYHAGRSPLQRQQIQLDWMVDRVQIVVATIALGMGINKPDTRFVIHVGLSKSIEAYYQESGRAGRDGNFAECKLFYNSKDKQTTKFIISNASNNINPQWTGNNQPEQVQMDSLNQMDNYCLEKKKCRRQIQLNYLGEPATAELCKKMCDNCSQKEELLESEKSYDLTEQLSVIIRDFKSFKYDFHLTEKQLQSTLIGTSIKIKSKYSQDILGRSKMCGLLKFKPAEFVQEFVRQLVSEKFFYTKSIKMGLFMNTYILLNHEKCNNFINNGEKFIFKSSSVKGLSQRLQENQKKAEIAIAAKSLQPANKWNFARKNTSQNSEQSGKGLSQSIVGFGFKKKVGINSNSSSNLNSNSNSTQNSAEKQRENQRENFVQDDADVKSGKRLLQEKEIKISKEPLFQDNNNIVNSLNQKEIQAMQKQQVYLQEQETVLGGGSFLFGKFYFFAEFEEDLQVFA</sequence>
<evidence type="ECO:0000259" key="14">
    <source>
        <dbReference type="PROSITE" id="PS51194"/>
    </source>
</evidence>
<dbReference type="SUPFAM" id="SSF52540">
    <property type="entry name" value="P-loop containing nucleoside triphosphate hydrolases"/>
    <property type="match status" value="1"/>
</dbReference>